<gene>
    <name evidence="10" type="ORF">H9L14_02555</name>
</gene>
<evidence type="ECO:0000256" key="6">
    <source>
        <dbReference type="ARBA" id="ARBA00023316"/>
    </source>
</evidence>
<reference evidence="10 11" key="1">
    <citation type="submission" date="2020-08" db="EMBL/GenBank/DDBJ databases">
        <title>Genome sequence of Sphingomonas sediminicola KACC 15039T.</title>
        <authorList>
            <person name="Hyun D.-W."/>
            <person name="Bae J.-W."/>
        </authorList>
    </citation>
    <scope>NUCLEOTIDE SEQUENCE [LARGE SCALE GENOMIC DNA]</scope>
    <source>
        <strain evidence="10 11">KACC 15039</strain>
    </source>
</reference>
<evidence type="ECO:0000256" key="7">
    <source>
        <dbReference type="PROSITE-ProRule" id="PRU01373"/>
    </source>
</evidence>
<dbReference type="PANTHER" id="PTHR30582">
    <property type="entry name" value="L,D-TRANSPEPTIDASE"/>
    <property type="match status" value="1"/>
</dbReference>
<accession>A0ABX6TAH8</accession>
<dbReference type="CDD" id="cd16913">
    <property type="entry name" value="YkuD_like"/>
    <property type="match status" value="1"/>
</dbReference>
<evidence type="ECO:0000256" key="8">
    <source>
        <dbReference type="SAM" id="SignalP"/>
    </source>
</evidence>
<comment type="pathway">
    <text evidence="1 7">Cell wall biogenesis; peptidoglycan biosynthesis.</text>
</comment>
<evidence type="ECO:0000256" key="2">
    <source>
        <dbReference type="ARBA" id="ARBA00005992"/>
    </source>
</evidence>
<evidence type="ECO:0000256" key="5">
    <source>
        <dbReference type="ARBA" id="ARBA00022984"/>
    </source>
</evidence>
<keyword evidence="11" id="KW-1185">Reference proteome</keyword>
<keyword evidence="4 7" id="KW-0133">Cell shape</keyword>
<protein>
    <submittedName>
        <fullName evidence="10">L,D-transpeptidase family protein</fullName>
    </submittedName>
</protein>
<keyword evidence="5 7" id="KW-0573">Peptidoglycan synthesis</keyword>
<dbReference type="Gene3D" id="2.40.440.10">
    <property type="entry name" value="L,D-transpeptidase catalytic domain-like"/>
    <property type="match status" value="1"/>
</dbReference>
<dbReference type="Proteomes" id="UP000516105">
    <property type="component" value="Chromosome"/>
</dbReference>
<dbReference type="InterPro" id="IPR038063">
    <property type="entry name" value="Transpep_catalytic_dom"/>
</dbReference>
<organism evidence="10 11">
    <name type="scientific">Sphingomonas sediminicola</name>
    <dbReference type="NCBI Taxonomy" id="386874"/>
    <lineage>
        <taxon>Bacteria</taxon>
        <taxon>Pseudomonadati</taxon>
        <taxon>Pseudomonadota</taxon>
        <taxon>Alphaproteobacteria</taxon>
        <taxon>Sphingomonadales</taxon>
        <taxon>Sphingomonadaceae</taxon>
        <taxon>Sphingomonas</taxon>
    </lineage>
</organism>
<feature type="chain" id="PRO_5046208558" evidence="8">
    <location>
        <begin position="17"/>
        <end position="209"/>
    </location>
</feature>
<dbReference type="PANTHER" id="PTHR30582:SF2">
    <property type="entry name" value="L,D-TRANSPEPTIDASE YCIB-RELATED"/>
    <property type="match status" value="1"/>
</dbReference>
<feature type="active site" description="Proton donor/acceptor" evidence="7">
    <location>
        <position position="164"/>
    </location>
</feature>
<evidence type="ECO:0000256" key="4">
    <source>
        <dbReference type="ARBA" id="ARBA00022960"/>
    </source>
</evidence>
<evidence type="ECO:0000259" key="9">
    <source>
        <dbReference type="PROSITE" id="PS52029"/>
    </source>
</evidence>
<keyword evidence="6 7" id="KW-0961">Cell wall biogenesis/degradation</keyword>
<dbReference type="InterPro" id="IPR050979">
    <property type="entry name" value="LD-transpeptidase"/>
</dbReference>
<keyword evidence="8" id="KW-0732">Signal</keyword>
<evidence type="ECO:0000256" key="1">
    <source>
        <dbReference type="ARBA" id="ARBA00004752"/>
    </source>
</evidence>
<evidence type="ECO:0000256" key="3">
    <source>
        <dbReference type="ARBA" id="ARBA00022679"/>
    </source>
</evidence>
<evidence type="ECO:0000313" key="11">
    <source>
        <dbReference type="Proteomes" id="UP000516105"/>
    </source>
</evidence>
<keyword evidence="3" id="KW-0808">Transferase</keyword>
<dbReference type="PROSITE" id="PS52029">
    <property type="entry name" value="LD_TPASE"/>
    <property type="match status" value="1"/>
</dbReference>
<dbReference type="Pfam" id="PF03734">
    <property type="entry name" value="YkuD"/>
    <property type="match status" value="1"/>
</dbReference>
<feature type="domain" description="L,D-TPase catalytic" evidence="9">
    <location>
        <begin position="92"/>
        <end position="201"/>
    </location>
</feature>
<proteinExistence type="inferred from homology"/>
<dbReference type="InterPro" id="IPR005490">
    <property type="entry name" value="LD_TPept_cat_dom"/>
</dbReference>
<sequence length="209" mass="22821">MVVALAFAGLTTAAAAAWSSRIIERPAPVASTDDELPTWGGKDRIFLTKAQLFQAHAEGAIDRDVQSILNVPKRMHYGDFIWNDRNVPKGPVWVRVDLKQQLISVFRAGHEIGTAVILYGAEEKETPDGVFPVIAKIKDHKSVTYGDAPMPYTLRLTNDGVSIHGSDVRWGAATHGCIGVPLEFAQKLYGQVSRGDQVVIVSDDEQRAS</sequence>
<evidence type="ECO:0000313" key="10">
    <source>
        <dbReference type="EMBL" id="QNP46882.1"/>
    </source>
</evidence>
<name>A0ABX6TAH8_9SPHN</name>
<dbReference type="EMBL" id="CP060782">
    <property type="protein sequence ID" value="QNP46882.1"/>
    <property type="molecule type" value="Genomic_DNA"/>
</dbReference>
<feature type="signal peptide" evidence="8">
    <location>
        <begin position="1"/>
        <end position="16"/>
    </location>
</feature>
<dbReference type="SUPFAM" id="SSF141523">
    <property type="entry name" value="L,D-transpeptidase catalytic domain-like"/>
    <property type="match status" value="1"/>
</dbReference>
<comment type="similarity">
    <text evidence="2">Belongs to the YkuD family.</text>
</comment>
<feature type="active site" description="Nucleophile" evidence="7">
    <location>
        <position position="177"/>
    </location>
</feature>